<organism evidence="2 3">
    <name type="scientific">Athelia psychrophila</name>
    <dbReference type="NCBI Taxonomy" id="1759441"/>
    <lineage>
        <taxon>Eukaryota</taxon>
        <taxon>Fungi</taxon>
        <taxon>Dikarya</taxon>
        <taxon>Basidiomycota</taxon>
        <taxon>Agaricomycotina</taxon>
        <taxon>Agaricomycetes</taxon>
        <taxon>Agaricomycetidae</taxon>
        <taxon>Atheliales</taxon>
        <taxon>Atheliaceae</taxon>
        <taxon>Athelia</taxon>
    </lineage>
</organism>
<dbReference type="EMBL" id="KV417616">
    <property type="protein sequence ID" value="KZP14503.1"/>
    <property type="molecule type" value="Genomic_DNA"/>
</dbReference>
<feature type="region of interest" description="Disordered" evidence="1">
    <location>
        <begin position="1"/>
        <end position="27"/>
    </location>
</feature>
<name>A0A166DAQ2_9AGAM</name>
<evidence type="ECO:0000313" key="3">
    <source>
        <dbReference type="Proteomes" id="UP000076532"/>
    </source>
</evidence>
<dbReference type="OrthoDB" id="2799068at2759"/>
<dbReference type="Gene3D" id="3.30.710.10">
    <property type="entry name" value="Potassium Channel Kv1.1, Chain A"/>
    <property type="match status" value="1"/>
</dbReference>
<gene>
    <name evidence="2" type="ORF">FIBSPDRAFT_1048729</name>
</gene>
<dbReference type="AlphaFoldDB" id="A0A166DAQ2"/>
<evidence type="ECO:0008006" key="4">
    <source>
        <dbReference type="Google" id="ProtNLM"/>
    </source>
</evidence>
<dbReference type="InterPro" id="IPR011333">
    <property type="entry name" value="SKP1/BTB/POZ_sf"/>
</dbReference>
<dbReference type="Proteomes" id="UP000076532">
    <property type="component" value="Unassembled WGS sequence"/>
</dbReference>
<sequence length="334" mass="36982">MSTGNQPPLKRQRADESPEETPAPIAPVRSDIWYDDGNVILQAGTTQFKVYRGALAEASSVFKDMFSFPQPESLDLRAVDGCPVVQLSDSAEDVTCILQTLCQRKYMTFGDNPGLKLPFGVVSAFLRLGQKYDIRSLYIEGRNRVFEDIPVTLPAYDSLNDRTAVDSTGLIPLVVLARKTGLLSILPYVLYRCCVEYSAKKLIAHDSAMPGQSDAALPYQVQLACLTGRPAIYSAQANTTYTWLSTNQINTLGTCARPRLCKAAKQSIRLKTFRLVPKIIALERWSPASKGLCEECASAAHAQHDAGRAEFWEQLPAIFDLPPWSELLKERSDM</sequence>
<dbReference type="CDD" id="cd18186">
    <property type="entry name" value="BTB_POZ_ZBTB_KLHL-like"/>
    <property type="match status" value="1"/>
</dbReference>
<keyword evidence="3" id="KW-1185">Reference proteome</keyword>
<accession>A0A166DAQ2</accession>
<protein>
    <recommendedName>
        <fullName evidence="4">BTB domain-containing protein</fullName>
    </recommendedName>
</protein>
<proteinExistence type="predicted"/>
<evidence type="ECO:0000256" key="1">
    <source>
        <dbReference type="SAM" id="MobiDB-lite"/>
    </source>
</evidence>
<evidence type="ECO:0000313" key="2">
    <source>
        <dbReference type="EMBL" id="KZP14503.1"/>
    </source>
</evidence>
<dbReference type="STRING" id="436010.A0A166DAQ2"/>
<reference evidence="2 3" key="1">
    <citation type="journal article" date="2016" name="Mol. Biol. Evol.">
        <title>Comparative Genomics of Early-Diverging Mushroom-Forming Fungi Provides Insights into the Origins of Lignocellulose Decay Capabilities.</title>
        <authorList>
            <person name="Nagy L.G."/>
            <person name="Riley R."/>
            <person name="Tritt A."/>
            <person name="Adam C."/>
            <person name="Daum C."/>
            <person name="Floudas D."/>
            <person name="Sun H."/>
            <person name="Yadav J.S."/>
            <person name="Pangilinan J."/>
            <person name="Larsson K.H."/>
            <person name="Matsuura K."/>
            <person name="Barry K."/>
            <person name="Labutti K."/>
            <person name="Kuo R."/>
            <person name="Ohm R.A."/>
            <person name="Bhattacharya S.S."/>
            <person name="Shirouzu T."/>
            <person name="Yoshinaga Y."/>
            <person name="Martin F.M."/>
            <person name="Grigoriev I.V."/>
            <person name="Hibbett D.S."/>
        </authorList>
    </citation>
    <scope>NUCLEOTIDE SEQUENCE [LARGE SCALE GENOMIC DNA]</scope>
    <source>
        <strain evidence="2 3">CBS 109695</strain>
    </source>
</reference>